<name>A0A1J1HPE3_9DIPT</name>
<dbReference type="AlphaFoldDB" id="A0A1J1HPE3"/>
<protein>
    <submittedName>
        <fullName evidence="1">CLUMA_CG003648, isoform A</fullName>
    </submittedName>
</protein>
<evidence type="ECO:0000313" key="2">
    <source>
        <dbReference type="Proteomes" id="UP000183832"/>
    </source>
</evidence>
<accession>A0A1J1HPE3</accession>
<dbReference type="Proteomes" id="UP000183832">
    <property type="component" value="Unassembled WGS sequence"/>
</dbReference>
<reference evidence="1 2" key="1">
    <citation type="submission" date="2015-04" db="EMBL/GenBank/DDBJ databases">
        <authorList>
            <person name="Syromyatnikov M.Y."/>
            <person name="Popov V.N."/>
        </authorList>
    </citation>
    <scope>NUCLEOTIDE SEQUENCE [LARGE SCALE GENOMIC DNA]</scope>
</reference>
<keyword evidence="2" id="KW-1185">Reference proteome</keyword>
<gene>
    <name evidence="1" type="ORF">CLUMA_CG003648</name>
</gene>
<proteinExistence type="predicted"/>
<sequence>MKNFGEIWLHIRYKNEKLSNIPVSCDNIQPLNTGFNDYYSVCLTSETVFNTLAFRVSTFHSTFTTKDED</sequence>
<evidence type="ECO:0000313" key="1">
    <source>
        <dbReference type="EMBL" id="CRK89917.1"/>
    </source>
</evidence>
<organism evidence="1 2">
    <name type="scientific">Clunio marinus</name>
    <dbReference type="NCBI Taxonomy" id="568069"/>
    <lineage>
        <taxon>Eukaryota</taxon>
        <taxon>Metazoa</taxon>
        <taxon>Ecdysozoa</taxon>
        <taxon>Arthropoda</taxon>
        <taxon>Hexapoda</taxon>
        <taxon>Insecta</taxon>
        <taxon>Pterygota</taxon>
        <taxon>Neoptera</taxon>
        <taxon>Endopterygota</taxon>
        <taxon>Diptera</taxon>
        <taxon>Nematocera</taxon>
        <taxon>Chironomoidea</taxon>
        <taxon>Chironomidae</taxon>
        <taxon>Clunio</taxon>
    </lineage>
</organism>
<dbReference type="EMBL" id="CVRI01000015">
    <property type="protein sequence ID" value="CRK89917.1"/>
    <property type="molecule type" value="Genomic_DNA"/>
</dbReference>